<evidence type="ECO:0000313" key="5">
    <source>
        <dbReference type="Proteomes" id="UP001081283"/>
    </source>
</evidence>
<protein>
    <recommendedName>
        <fullName evidence="6">Curlin associated repeat-containing protein</fullName>
    </recommendedName>
</protein>
<dbReference type="RefSeq" id="WP_267611803.1">
    <property type="nucleotide sequence ID" value="NZ_JAOVZQ010000001.1"/>
</dbReference>
<reference evidence="4" key="1">
    <citation type="submission" date="2022-10" db="EMBL/GenBank/DDBJ databases">
        <title>Hoeflea sp. J2-29, isolated from marine algae.</title>
        <authorList>
            <person name="Kristyanto S."/>
            <person name="Kim J.M."/>
            <person name="Jeon C.O."/>
        </authorList>
    </citation>
    <scope>NUCLEOTIDE SEQUENCE</scope>
    <source>
        <strain evidence="4">J2-29</strain>
    </source>
</reference>
<evidence type="ECO:0000313" key="4">
    <source>
        <dbReference type="EMBL" id="MCY0093859.1"/>
    </source>
</evidence>
<gene>
    <name evidence="4" type="ORF">OEG82_07470</name>
</gene>
<evidence type="ECO:0000256" key="3">
    <source>
        <dbReference type="SAM" id="SignalP"/>
    </source>
</evidence>
<name>A0ABT3YD95_9HYPH</name>
<evidence type="ECO:0000256" key="1">
    <source>
        <dbReference type="ARBA" id="ARBA00009766"/>
    </source>
</evidence>
<accession>A0ABT3YD95</accession>
<keyword evidence="2 3" id="KW-0732">Signal</keyword>
<feature type="chain" id="PRO_5047490993" description="Curlin associated repeat-containing protein" evidence="3">
    <location>
        <begin position="24"/>
        <end position="395"/>
    </location>
</feature>
<dbReference type="Pfam" id="PF07012">
    <property type="entry name" value="Curlin_rpt"/>
    <property type="match status" value="1"/>
</dbReference>
<comment type="similarity">
    <text evidence="1">Belongs to the CsgA/CsgB family.</text>
</comment>
<evidence type="ECO:0000256" key="2">
    <source>
        <dbReference type="ARBA" id="ARBA00022729"/>
    </source>
</evidence>
<dbReference type="EMBL" id="JAOVZQ010000001">
    <property type="protein sequence ID" value="MCY0093859.1"/>
    <property type="molecule type" value="Genomic_DNA"/>
</dbReference>
<proteinExistence type="inferred from homology"/>
<keyword evidence="5" id="KW-1185">Reference proteome</keyword>
<dbReference type="Proteomes" id="UP001081283">
    <property type="component" value="Unassembled WGS sequence"/>
</dbReference>
<comment type="caution">
    <text evidence="4">The sequence shown here is derived from an EMBL/GenBank/DDBJ whole genome shotgun (WGS) entry which is preliminary data.</text>
</comment>
<dbReference type="InterPro" id="IPR009742">
    <property type="entry name" value="Curlin_rpt"/>
</dbReference>
<organism evidence="4 5">
    <name type="scientific">Hoeflea ulvae</name>
    <dbReference type="NCBI Taxonomy" id="2983764"/>
    <lineage>
        <taxon>Bacteria</taxon>
        <taxon>Pseudomonadati</taxon>
        <taxon>Pseudomonadota</taxon>
        <taxon>Alphaproteobacteria</taxon>
        <taxon>Hyphomicrobiales</taxon>
        <taxon>Rhizobiaceae</taxon>
        <taxon>Hoeflea</taxon>
    </lineage>
</organism>
<feature type="signal peptide" evidence="3">
    <location>
        <begin position="1"/>
        <end position="23"/>
    </location>
</feature>
<evidence type="ECO:0008006" key="6">
    <source>
        <dbReference type="Google" id="ProtNLM"/>
    </source>
</evidence>
<sequence>MKLKIALATATALGLMMPGAAFADQNWASVIQRGDANSADVTQAADGSGNQTRILQGQVGNDGDNNIAIVDQDGTGNKAGFKNHADHQWTLRQYGHDNRIDIEQDGKNNEVGMDNGSRYLGRSGNVAYGGVGVQQTGSRNILTIEQSNAADTYSENAIGAVRQTGDLAATETTNELIVVQAPSALTAVSGPRHFVGFIEQINTGPGTAASLKNLVDIHQTGGGHPNPLGLDGNHVYNVKQDGTANSADLDQHGHANRIRIVTQFGTENAATVSQQGFGNIVQSVSQDNQAGGSVGNTATLTFLGDLNGSTGFGAGPAGDLGLVQATVTQLGDDNQLSYNVIGNSNLFAFVQTGNGNEINGTVTGDDNQVAVMQDGGDNYSFTQQNGANNNIGISQ</sequence>